<name>A0A849BPS5_9ACTN</name>
<dbReference type="Pfam" id="PF00528">
    <property type="entry name" value="BPD_transp_1"/>
    <property type="match status" value="1"/>
</dbReference>
<proteinExistence type="inferred from homology"/>
<dbReference type="InterPro" id="IPR000515">
    <property type="entry name" value="MetI-like"/>
</dbReference>
<evidence type="ECO:0000313" key="9">
    <source>
        <dbReference type="EMBL" id="NNH21556.1"/>
    </source>
</evidence>
<comment type="subcellular location">
    <subcellularLocation>
        <location evidence="1 7">Cell membrane</location>
        <topology evidence="1 7">Multi-pass membrane protein</topology>
    </subcellularLocation>
</comment>
<evidence type="ECO:0000256" key="4">
    <source>
        <dbReference type="ARBA" id="ARBA00022692"/>
    </source>
</evidence>
<organism evidence="9 10">
    <name type="scientific">Pseudokineococcus marinus</name>
    <dbReference type="NCBI Taxonomy" id="351215"/>
    <lineage>
        <taxon>Bacteria</taxon>
        <taxon>Bacillati</taxon>
        <taxon>Actinomycetota</taxon>
        <taxon>Actinomycetes</taxon>
        <taxon>Kineosporiales</taxon>
        <taxon>Kineosporiaceae</taxon>
        <taxon>Pseudokineococcus</taxon>
    </lineage>
</organism>
<dbReference type="GO" id="GO:0055085">
    <property type="term" value="P:transmembrane transport"/>
    <property type="evidence" value="ECO:0007669"/>
    <property type="project" value="InterPro"/>
</dbReference>
<keyword evidence="4 7" id="KW-0812">Transmembrane</keyword>
<accession>A0A849BPS5</accession>
<evidence type="ECO:0000256" key="7">
    <source>
        <dbReference type="RuleBase" id="RU363032"/>
    </source>
</evidence>
<dbReference type="AlphaFoldDB" id="A0A849BPS5"/>
<keyword evidence="10" id="KW-1185">Reference proteome</keyword>
<keyword evidence="3" id="KW-1003">Cell membrane</keyword>
<dbReference type="PANTHER" id="PTHR43744:SF8">
    <property type="entry name" value="SN-GLYCEROL-3-PHOSPHATE TRANSPORT SYSTEM PERMEASE PROTEIN UGPE"/>
    <property type="match status" value="1"/>
</dbReference>
<dbReference type="PROSITE" id="PS50928">
    <property type="entry name" value="ABC_TM1"/>
    <property type="match status" value="1"/>
</dbReference>
<feature type="transmembrane region" description="Helical" evidence="7">
    <location>
        <begin position="51"/>
        <end position="72"/>
    </location>
</feature>
<feature type="domain" description="ABC transmembrane type-1" evidence="8">
    <location>
        <begin position="47"/>
        <end position="236"/>
    </location>
</feature>
<evidence type="ECO:0000259" key="8">
    <source>
        <dbReference type="PROSITE" id="PS50928"/>
    </source>
</evidence>
<evidence type="ECO:0000256" key="3">
    <source>
        <dbReference type="ARBA" id="ARBA00022475"/>
    </source>
</evidence>
<evidence type="ECO:0000256" key="1">
    <source>
        <dbReference type="ARBA" id="ARBA00004651"/>
    </source>
</evidence>
<dbReference type="GO" id="GO:0005886">
    <property type="term" value="C:plasma membrane"/>
    <property type="evidence" value="ECO:0007669"/>
    <property type="project" value="UniProtKB-SubCell"/>
</dbReference>
<dbReference type="SUPFAM" id="SSF161098">
    <property type="entry name" value="MetI-like"/>
    <property type="match status" value="1"/>
</dbReference>
<gene>
    <name evidence="9" type="ORF">HLB09_00345</name>
</gene>
<keyword evidence="5 7" id="KW-1133">Transmembrane helix</keyword>
<evidence type="ECO:0000313" key="10">
    <source>
        <dbReference type="Proteomes" id="UP000555552"/>
    </source>
</evidence>
<dbReference type="Proteomes" id="UP000555552">
    <property type="component" value="Unassembled WGS sequence"/>
</dbReference>
<keyword evidence="2 7" id="KW-0813">Transport</keyword>
<dbReference type="CDD" id="cd06261">
    <property type="entry name" value="TM_PBP2"/>
    <property type="match status" value="1"/>
</dbReference>
<feature type="transmembrane region" description="Helical" evidence="7">
    <location>
        <begin position="115"/>
        <end position="132"/>
    </location>
</feature>
<evidence type="ECO:0000256" key="5">
    <source>
        <dbReference type="ARBA" id="ARBA00022989"/>
    </source>
</evidence>
<comment type="caution">
    <text evidence="9">The sequence shown here is derived from an EMBL/GenBank/DDBJ whole genome shotgun (WGS) entry which is preliminary data.</text>
</comment>
<comment type="similarity">
    <text evidence="7">Belongs to the binding-protein-dependent transport system permease family.</text>
</comment>
<feature type="transmembrane region" description="Helical" evidence="7">
    <location>
        <begin position="161"/>
        <end position="182"/>
    </location>
</feature>
<evidence type="ECO:0000256" key="6">
    <source>
        <dbReference type="ARBA" id="ARBA00023136"/>
    </source>
</evidence>
<feature type="transmembrane region" description="Helical" evidence="7">
    <location>
        <begin position="84"/>
        <end position="103"/>
    </location>
</feature>
<sequence>MLLGSLRPGSEVIGSVSPLGWRTLVPDTWTLDNYSALFGQLGFGRSLANSLLVALVSVLLGLALSVPAAYALTVLRFPGREGVFALLVVGFMVPFEAIAIPMAQLFTQWHLDNTYVGLILPGIGNGLAIFNLRQFFRGVPSSLREAAIVDGAGEFRIMTRLYVPLSTTALINSALLIFLGQWSAYLWPLLLVSDQEKQVAAIAIARTFSDTEFNFGQMFGGALLISVVPAVLLLLLQRYFATSIASSGEKG</sequence>
<keyword evidence="6 7" id="KW-0472">Membrane</keyword>
<dbReference type="PANTHER" id="PTHR43744">
    <property type="entry name" value="ABC TRANSPORTER PERMEASE PROTEIN MG189-RELATED-RELATED"/>
    <property type="match status" value="1"/>
</dbReference>
<reference evidence="9 10" key="1">
    <citation type="submission" date="2020-05" db="EMBL/GenBank/DDBJ databases">
        <title>MicrobeNet Type strains.</title>
        <authorList>
            <person name="Nicholson A.C."/>
        </authorList>
    </citation>
    <scope>NUCLEOTIDE SEQUENCE [LARGE SCALE GENOMIC DNA]</scope>
    <source>
        <strain evidence="9 10">JCM 14547</strain>
    </source>
</reference>
<dbReference type="InterPro" id="IPR035906">
    <property type="entry name" value="MetI-like_sf"/>
</dbReference>
<dbReference type="EMBL" id="JABEMA010000002">
    <property type="protein sequence ID" value="NNH21556.1"/>
    <property type="molecule type" value="Genomic_DNA"/>
</dbReference>
<evidence type="ECO:0000256" key="2">
    <source>
        <dbReference type="ARBA" id="ARBA00022448"/>
    </source>
</evidence>
<dbReference type="Gene3D" id="1.10.3720.10">
    <property type="entry name" value="MetI-like"/>
    <property type="match status" value="1"/>
</dbReference>
<protein>
    <submittedName>
        <fullName evidence="9">Carbohydrate ABC transporter permease</fullName>
    </submittedName>
</protein>
<feature type="transmembrane region" description="Helical" evidence="7">
    <location>
        <begin position="215"/>
        <end position="236"/>
    </location>
</feature>